<keyword evidence="1" id="KW-1133">Transmembrane helix</keyword>
<name>A0ABM9NE54_9GAMM</name>
<accession>A0ABM9NE54</accession>
<proteinExistence type="predicted"/>
<keyword evidence="1" id="KW-0472">Membrane</keyword>
<organism evidence="2 3">
    <name type="scientific">Candidatus Methylocalor cossyra</name>
    <dbReference type="NCBI Taxonomy" id="3108543"/>
    <lineage>
        <taxon>Bacteria</taxon>
        <taxon>Pseudomonadati</taxon>
        <taxon>Pseudomonadota</taxon>
        <taxon>Gammaproteobacteria</taxon>
        <taxon>Methylococcales</taxon>
        <taxon>Methylococcaceae</taxon>
        <taxon>Candidatus Methylocalor</taxon>
    </lineage>
</organism>
<gene>
    <name evidence="2" type="ORF">MECH1_V1_0090</name>
</gene>
<evidence type="ECO:0000256" key="1">
    <source>
        <dbReference type="SAM" id="Phobius"/>
    </source>
</evidence>
<dbReference type="Proteomes" id="UP001497493">
    <property type="component" value="Chromosome"/>
</dbReference>
<evidence type="ECO:0000313" key="3">
    <source>
        <dbReference type="Proteomes" id="UP001497493"/>
    </source>
</evidence>
<evidence type="ECO:0000313" key="2">
    <source>
        <dbReference type="EMBL" id="CAL1238871.1"/>
    </source>
</evidence>
<reference evidence="2 3" key="1">
    <citation type="submission" date="2024-04" db="EMBL/GenBank/DDBJ databases">
        <authorList>
            <person name="Cremers G."/>
        </authorList>
    </citation>
    <scope>NUCLEOTIDE SEQUENCE [LARGE SCALE GENOMIC DNA]</scope>
    <source>
        <strain evidence="2">MeCH1-AG</strain>
    </source>
</reference>
<feature type="transmembrane region" description="Helical" evidence="1">
    <location>
        <begin position="33"/>
        <end position="56"/>
    </location>
</feature>
<keyword evidence="1" id="KW-0812">Transmembrane</keyword>
<protein>
    <recommendedName>
        <fullName evidence="4">DUF3352 domain-containing protein</fullName>
    </recommendedName>
</protein>
<sequence>MLVRRLPMPKSFGLSPLVAQAGRIAAWLSRRRVLRILLLTAGGSLLAAALVLGLALQEAPIEVPDPPSVHHYLDRARDLIHHTVGAGGADQKHLVLTAEDLTAAANFVLLRKRLDGRALCTIERRRLKLRASIRLPVGPLERFLNITFIADDGVPQAKVKRLTLGRLSIPAPVVGWLLHGALHFTPMARYSRVGEQLVRDVHVQEDGRLTLVLNWNRDALVQAQGLVTDLADKERLAAYHDKLAEVIDGSGLKRFVRLGLLMRPLFALARFRSAEDNDPIAENRALIIVLGAYVNGKSLSAALSARSDPGRRGVLLQRRVDTAQHFMGAAALAMAGHSTLVDVIGLAKEMNDTHHGSGFSFIDLAADQAGALFGKTAVRSEDKARKVQELLSASDDEALFMPAIRDLPENLNQAAFADRFKLIDSPEFQALKLRIQERILACPLYRQP</sequence>
<evidence type="ECO:0008006" key="4">
    <source>
        <dbReference type="Google" id="ProtNLM"/>
    </source>
</evidence>
<keyword evidence="3" id="KW-1185">Reference proteome</keyword>
<dbReference type="EMBL" id="OZ026884">
    <property type="protein sequence ID" value="CAL1238871.1"/>
    <property type="molecule type" value="Genomic_DNA"/>
</dbReference>